<sequence>MHPNSPAHDTLWKLIKDIRFGMLTHRTSTGMLHAHPLTTQNRQLDEQAELYFFISQSGELYERLLTDGEVNVSYADPGEDRYVSVSGQARFVDDRALKEALWSPLAKAWFPGGATDPDLALLVVRVRHAEYWNVDESKMVQLFQMAKAAFTGEPPRSLGEHKELTLF</sequence>
<dbReference type="Gene3D" id="2.30.110.10">
    <property type="entry name" value="Electron Transport, Fmn-binding Protein, Chain A"/>
    <property type="match status" value="1"/>
</dbReference>
<dbReference type="InterPro" id="IPR012349">
    <property type="entry name" value="Split_barrel_FMN-bd"/>
</dbReference>
<dbReference type="AlphaFoldDB" id="A0A561XU77"/>
<feature type="domain" description="General stress protein FMN-binding split barrel" evidence="1">
    <location>
        <begin position="8"/>
        <end position="154"/>
    </location>
</feature>
<dbReference type="SUPFAM" id="SSF50475">
    <property type="entry name" value="FMN-binding split barrel"/>
    <property type="match status" value="1"/>
</dbReference>
<protein>
    <submittedName>
        <fullName evidence="2">General stress protein 26</fullName>
    </submittedName>
</protein>
<dbReference type="GeneID" id="51110600"/>
<dbReference type="InterPro" id="IPR038725">
    <property type="entry name" value="YdaG_split_barrel_FMN-bd"/>
</dbReference>
<dbReference type="EMBL" id="VJWE01000011">
    <property type="protein sequence ID" value="TWG39661.1"/>
    <property type="molecule type" value="Genomic_DNA"/>
</dbReference>
<dbReference type="Proteomes" id="UP000321485">
    <property type="component" value="Unassembled WGS sequence"/>
</dbReference>
<organism evidence="2 3">
    <name type="scientific">Acidovorax delafieldii</name>
    <name type="common">Pseudomonas delafieldii</name>
    <dbReference type="NCBI Taxonomy" id="47920"/>
    <lineage>
        <taxon>Bacteria</taxon>
        <taxon>Pseudomonadati</taxon>
        <taxon>Pseudomonadota</taxon>
        <taxon>Betaproteobacteria</taxon>
        <taxon>Burkholderiales</taxon>
        <taxon>Comamonadaceae</taxon>
        <taxon>Acidovorax</taxon>
    </lineage>
</organism>
<comment type="caution">
    <text evidence="2">The sequence shown here is derived from an EMBL/GenBank/DDBJ whole genome shotgun (WGS) entry which is preliminary data.</text>
</comment>
<dbReference type="Pfam" id="PF16242">
    <property type="entry name" value="Pyrid_ox_like"/>
    <property type="match status" value="1"/>
</dbReference>
<gene>
    <name evidence="2" type="ORF">ATF69_1533</name>
</gene>
<accession>A0A561XU77</accession>
<evidence type="ECO:0000313" key="3">
    <source>
        <dbReference type="Proteomes" id="UP000321485"/>
    </source>
</evidence>
<proteinExistence type="predicted"/>
<reference evidence="2 3" key="1">
    <citation type="journal article" date="2015" name="Stand. Genomic Sci.">
        <title>Genomic Encyclopedia of Bacterial and Archaeal Type Strains, Phase III: the genomes of soil and plant-associated and newly described type strains.</title>
        <authorList>
            <person name="Whitman W.B."/>
            <person name="Woyke T."/>
            <person name="Klenk H.P."/>
            <person name="Zhou Y."/>
            <person name="Lilburn T.G."/>
            <person name="Beck B.J."/>
            <person name="De Vos P."/>
            <person name="Vandamme P."/>
            <person name="Eisen J.A."/>
            <person name="Garrity G."/>
            <person name="Hugenholtz P."/>
            <person name="Kyrpides N.C."/>
        </authorList>
    </citation>
    <scope>NUCLEOTIDE SEQUENCE [LARGE SCALE GENOMIC DNA]</scope>
    <source>
        <strain evidence="2 3">DSM 64</strain>
    </source>
</reference>
<dbReference type="PANTHER" id="PTHR34818">
    <property type="entry name" value="PROTEIN BLI-3"/>
    <property type="match status" value="1"/>
</dbReference>
<evidence type="ECO:0000259" key="1">
    <source>
        <dbReference type="Pfam" id="PF16242"/>
    </source>
</evidence>
<evidence type="ECO:0000313" key="2">
    <source>
        <dbReference type="EMBL" id="TWG39661.1"/>
    </source>
</evidence>
<dbReference type="InterPro" id="IPR052917">
    <property type="entry name" value="Stress-Dev_Protein"/>
</dbReference>
<dbReference type="PANTHER" id="PTHR34818:SF1">
    <property type="entry name" value="PROTEIN BLI-3"/>
    <property type="match status" value="1"/>
</dbReference>
<name>A0A561XU77_ACIDE</name>
<dbReference type="RefSeq" id="WP_056742558.1">
    <property type="nucleotide sequence ID" value="NZ_CAXUPI020000001.1"/>
</dbReference>